<proteinExistence type="predicted"/>
<feature type="signal peptide" evidence="1">
    <location>
        <begin position="1"/>
        <end position="20"/>
    </location>
</feature>
<accession>A0A1T4Z532</accession>
<evidence type="ECO:0000256" key="1">
    <source>
        <dbReference type="SAM" id="SignalP"/>
    </source>
</evidence>
<dbReference type="STRING" id="48467.SAMN02745166_05105"/>
<dbReference type="AlphaFoldDB" id="A0A1T4Z532"/>
<evidence type="ECO:0000313" key="2">
    <source>
        <dbReference type="EMBL" id="SKB09160.1"/>
    </source>
</evidence>
<reference evidence="3" key="1">
    <citation type="submission" date="2017-02" db="EMBL/GenBank/DDBJ databases">
        <authorList>
            <person name="Varghese N."/>
            <person name="Submissions S."/>
        </authorList>
    </citation>
    <scope>NUCLEOTIDE SEQUENCE [LARGE SCALE GENOMIC DNA]</scope>
    <source>
        <strain evidence="3">ATCC 700200</strain>
    </source>
</reference>
<name>A0A1T4Z532_9BACT</name>
<dbReference type="SUPFAM" id="SSF51445">
    <property type="entry name" value="(Trans)glycosidases"/>
    <property type="match status" value="1"/>
</dbReference>
<dbReference type="Gene3D" id="3.20.20.80">
    <property type="entry name" value="Glycosidases"/>
    <property type="match status" value="1"/>
</dbReference>
<feature type="chain" id="PRO_5012910937" description="Glycoside hydrolase family 42 N-terminal domain-containing protein" evidence="1">
    <location>
        <begin position="21"/>
        <end position="706"/>
    </location>
</feature>
<dbReference type="OrthoDB" id="9760450at2"/>
<keyword evidence="1" id="KW-0732">Signal</keyword>
<evidence type="ECO:0008006" key="4">
    <source>
        <dbReference type="Google" id="ProtNLM"/>
    </source>
</evidence>
<dbReference type="RefSeq" id="WP_078816203.1">
    <property type="nucleotide sequence ID" value="NZ_FUYE01000034.1"/>
</dbReference>
<dbReference type="EMBL" id="FUYE01000034">
    <property type="protein sequence ID" value="SKB09160.1"/>
    <property type="molecule type" value="Genomic_DNA"/>
</dbReference>
<gene>
    <name evidence="2" type="ORF">SAMN02745166_05105</name>
</gene>
<dbReference type="InterPro" id="IPR017853">
    <property type="entry name" value="GH"/>
</dbReference>
<protein>
    <recommendedName>
        <fullName evidence="4">Glycoside hydrolase family 42 N-terminal domain-containing protein</fullName>
    </recommendedName>
</protein>
<dbReference type="Proteomes" id="UP000190774">
    <property type="component" value="Unassembled WGS sequence"/>
</dbReference>
<organism evidence="2 3">
    <name type="scientific">Prosthecobacter debontii</name>
    <dbReference type="NCBI Taxonomy" id="48467"/>
    <lineage>
        <taxon>Bacteria</taxon>
        <taxon>Pseudomonadati</taxon>
        <taxon>Verrucomicrobiota</taxon>
        <taxon>Verrucomicrobiia</taxon>
        <taxon>Verrucomicrobiales</taxon>
        <taxon>Verrucomicrobiaceae</taxon>
        <taxon>Prosthecobacter</taxon>
    </lineage>
</organism>
<sequence length="706" mass="78429">MTLRHCLIAVLFTLSVASGADLKATSAGIELQAGSLGSFTLTYPEFLDSGSAVIHKQTQVTPSAQGATVNYANGAQCEVHIAQDEISLRFSNVTSEVKSWRVTTLIDIAFAKGGSWKLGETAGAFPPNKPQVPQLISQNGTTFSIQNAQGNSLAIQTPDYGFQQLTDNREWNWAVFHWLCIVPYAADRNEVKFKITTNLTAKTKLIDAFGQSIKDTFPNKLLSEADLKADVAADERYYASLTPPSLDRFGGLPESGASLGLQKTGFFHMEVKGEKTWLVDPDGNAFFHLGICGFAPNDDYTYVPGREDIYEWLPSSQNEFASAFRPGDGNAHFSFYLANTIKKFGVPYNQDAHTERMIPRVRGWGFNSVGAFTPKPPTACEKMTFPYVAHLPINEWEGVPRIPGAHEVWDPYDATTVAKMEQNMAAELPARANDPLLIGYFAVNEPRLDELARVIPSLTGQHACKKALVDSLKLKHTTIAAYNLAWKTNAPDFESLIPTGLNVSTPAAQADVQNFIGEFLELYFSQVETLFRKYDKNHLLLGHRLQPITIKDDTLCMIMGQHVDVVSYNYYTYGVDTAALSKIHQLTGKPMILSEFFWSSPSDSGLVGGRDVSSQRERGLAYRNYVEQSAALGFVIGIEWFTLVDQATTGRWFSKYNGESFNTGLLSVADRPWKEMLEEMMKTNHGIYDLLQGKRPPFRWGDSRFK</sequence>
<evidence type="ECO:0000313" key="3">
    <source>
        <dbReference type="Proteomes" id="UP000190774"/>
    </source>
</evidence>
<keyword evidence="3" id="KW-1185">Reference proteome</keyword>